<feature type="transmembrane region" description="Helical" evidence="3">
    <location>
        <begin position="70"/>
        <end position="95"/>
    </location>
</feature>
<organism evidence="4 5">
    <name type="scientific">Pteropodid alphaherpesvirus 1</name>
    <dbReference type="NCBI Taxonomy" id="1343901"/>
    <lineage>
        <taxon>Viruses</taxon>
        <taxon>Duplodnaviria</taxon>
        <taxon>Heunggongvirae</taxon>
        <taxon>Peploviricota</taxon>
        <taxon>Herviviricetes</taxon>
        <taxon>Herpesvirales</taxon>
        <taxon>Orthoherpesviridae</taxon>
        <taxon>Alphaherpesvirinae</taxon>
        <taxon>Simplexvirus</taxon>
        <taxon>Simplexvirus pteropodidalpha1</taxon>
    </lineage>
</organism>
<reference evidence="5" key="1">
    <citation type="journal article" date="2014" name="J. Virol.">
        <title>Isolation and characterization of a novel alphaherpesvirus in fruit bats.</title>
        <authorList>
            <person name="Sasaki M."/>
            <person name="Setiyono A."/>
            <person name="Handharyani E."/>
            <person name="Kobayashi S."/>
            <person name="Rahmadani I."/>
            <person name="Taha S."/>
            <person name="Adiani S."/>
            <person name="Subangkit M."/>
            <person name="Nakamura I."/>
            <person name="Sawa H."/>
            <person name="Kimura T."/>
        </authorList>
    </citation>
    <scope>NUCLEOTIDE SEQUENCE [LARGE SCALE GENOMIC DNA]</scope>
</reference>
<keyword evidence="3" id="KW-0472">Membrane</keyword>
<keyword evidence="3" id="KW-1133">Transmembrane helix</keyword>
<dbReference type="GO" id="GO:0043657">
    <property type="term" value="C:host cell"/>
    <property type="evidence" value="ECO:0007669"/>
    <property type="project" value="GOC"/>
</dbReference>
<dbReference type="Proteomes" id="UP000173965">
    <property type="component" value="Segment"/>
</dbReference>
<evidence type="ECO:0000256" key="3">
    <source>
        <dbReference type="SAM" id="Phobius"/>
    </source>
</evidence>
<gene>
    <name evidence="4" type="primary">US9</name>
</gene>
<accession>A0A060Q1X7</accession>
<evidence type="ECO:0000313" key="5">
    <source>
        <dbReference type="Proteomes" id="UP000173965"/>
    </source>
</evidence>
<sequence>MPLSSPPALALEISSAPKPTSALPSPALSDTPPPATIFYSESEDEAASEFLLRVNRQQTDACRRRRRARLLGILGAGLALSLSSAGLGVLIFWALHLQSFE</sequence>
<dbReference type="RefSeq" id="YP_009042130.1">
    <property type="nucleotide sequence ID" value="NC_024306.1"/>
</dbReference>
<keyword evidence="5" id="KW-1185">Reference proteome</keyword>
<protein>
    <submittedName>
        <fullName evidence="4">Membrane protein US9</fullName>
    </submittedName>
</protein>
<dbReference type="Pfam" id="PF06072">
    <property type="entry name" value="Herpes_US9"/>
    <property type="match status" value="1"/>
</dbReference>
<dbReference type="GO" id="GO:0075733">
    <property type="term" value="P:intracellular transport of virus"/>
    <property type="evidence" value="ECO:0007669"/>
    <property type="project" value="InterPro"/>
</dbReference>
<dbReference type="GeneID" id="19621716"/>
<keyword evidence="3" id="KW-0812">Transmembrane</keyword>
<dbReference type="InterPro" id="IPR009278">
    <property type="entry name" value="Herpes_US9"/>
</dbReference>
<evidence type="ECO:0000256" key="2">
    <source>
        <dbReference type="SAM" id="MobiDB-lite"/>
    </source>
</evidence>
<feature type="region of interest" description="Disordered" evidence="2">
    <location>
        <begin position="15"/>
        <end position="35"/>
    </location>
</feature>
<comment type="similarity">
    <text evidence="1">Belongs to the alphaherpesvirinae envelope protein US9 family.</text>
</comment>
<evidence type="ECO:0000256" key="1">
    <source>
        <dbReference type="ARBA" id="ARBA00005410"/>
    </source>
</evidence>
<evidence type="ECO:0000313" key="4">
    <source>
        <dbReference type="EMBL" id="BAP00747.1"/>
    </source>
</evidence>
<dbReference type="KEGG" id="vg:19621716"/>
<name>A0A060Q1X7_9ALPH</name>
<dbReference type="EMBL" id="AB825953">
    <property type="protein sequence ID" value="BAP00747.1"/>
    <property type="molecule type" value="Genomic_DNA"/>
</dbReference>
<proteinExistence type="inferred from homology"/>